<dbReference type="InterPro" id="IPR019405">
    <property type="entry name" value="Lactonase_7-beta_prop"/>
</dbReference>
<dbReference type="InterPro" id="IPR015943">
    <property type="entry name" value="WD40/YVTN_repeat-like_dom_sf"/>
</dbReference>
<dbReference type="OrthoDB" id="9972196at2759"/>
<gene>
    <name evidence="2" type="ORF">AYL99_08122</name>
</gene>
<dbReference type="Proteomes" id="UP000078343">
    <property type="component" value="Unassembled WGS sequence"/>
</dbReference>
<name>A0A178ZC72_9EURO</name>
<dbReference type="PANTHER" id="PTHR30344">
    <property type="entry name" value="6-PHOSPHOGLUCONOLACTONASE-RELATED"/>
    <property type="match status" value="1"/>
</dbReference>
<dbReference type="EMBL" id="LVYI01000007">
    <property type="protein sequence ID" value="OAP57384.1"/>
    <property type="molecule type" value="Genomic_DNA"/>
</dbReference>
<evidence type="ECO:0008006" key="4">
    <source>
        <dbReference type="Google" id="ProtNLM"/>
    </source>
</evidence>
<dbReference type="RefSeq" id="XP_018690751.1">
    <property type="nucleotide sequence ID" value="XM_018839630.1"/>
</dbReference>
<organism evidence="2 3">
    <name type="scientific">Fonsecaea erecta</name>
    <dbReference type="NCBI Taxonomy" id="1367422"/>
    <lineage>
        <taxon>Eukaryota</taxon>
        <taxon>Fungi</taxon>
        <taxon>Dikarya</taxon>
        <taxon>Ascomycota</taxon>
        <taxon>Pezizomycotina</taxon>
        <taxon>Eurotiomycetes</taxon>
        <taxon>Chaetothyriomycetidae</taxon>
        <taxon>Chaetothyriales</taxon>
        <taxon>Herpotrichiellaceae</taxon>
        <taxon>Fonsecaea</taxon>
    </lineage>
</organism>
<dbReference type="STRING" id="1367422.A0A178ZC72"/>
<dbReference type="GeneID" id="30012290"/>
<dbReference type="GO" id="GO:0017057">
    <property type="term" value="F:6-phosphogluconolactonase activity"/>
    <property type="evidence" value="ECO:0007669"/>
    <property type="project" value="TreeGrafter"/>
</dbReference>
<evidence type="ECO:0000256" key="1">
    <source>
        <dbReference type="ARBA" id="ARBA00005564"/>
    </source>
</evidence>
<evidence type="ECO:0000313" key="3">
    <source>
        <dbReference type="Proteomes" id="UP000078343"/>
    </source>
</evidence>
<proteinExistence type="inferred from homology"/>
<comment type="similarity">
    <text evidence="1">Belongs to the cycloisomerase 2 family.</text>
</comment>
<dbReference type="AlphaFoldDB" id="A0A178ZC72"/>
<keyword evidence="3" id="KW-1185">Reference proteome</keyword>
<dbReference type="Pfam" id="PF10282">
    <property type="entry name" value="Lactonase"/>
    <property type="match status" value="1"/>
</dbReference>
<dbReference type="InterPro" id="IPR011048">
    <property type="entry name" value="Haem_d1_sf"/>
</dbReference>
<comment type="caution">
    <text evidence="2">The sequence shown here is derived from an EMBL/GenBank/DDBJ whole genome shotgun (WGS) entry which is preliminary data.</text>
</comment>
<sequence length="414" mass="45381">MAERSLGFYIALQSTGILEIAFDPGKSANESLSIVAVNTDAGFMPGWLTGFGDKIYSISRTGYLNGEDSSGGVFAFRREPLSTSPPSGAGLVLFDQTSSNGKGGVHCEVSPDGKILAAANITASTVSIYPLSEEGSIGTPTFVFDYNQSDPGQNEAHPHQAAFDPSGQFLIVPLRTMDRVDFYFVQSPQKVHRVHCIHIPAPAGARHVTFNPISPSKAYMYLISEKDNSIRVFVLNYSARGPQGLTVELKQTLSAMGKDLAPTPAEHKDLAAEIAVSNDGRFVYASNRNLTRTDDDILTIYSVDADPTHEECHLTYLGSESTRGKHPRMFALSNDEENKWVAIAHQFTQDIVVFERNRKTGLLGEVRGRISVKVAAPHQKTRDEVTFVETREGPHSREEFKIGRTEGPMCILWK</sequence>
<evidence type="ECO:0000313" key="2">
    <source>
        <dbReference type="EMBL" id="OAP57384.1"/>
    </source>
</evidence>
<protein>
    <recommendedName>
        <fullName evidence="4">6-phosphogluconolactonase</fullName>
    </recommendedName>
</protein>
<dbReference type="SUPFAM" id="SSF51004">
    <property type="entry name" value="C-terminal (heme d1) domain of cytochrome cd1-nitrite reductase"/>
    <property type="match status" value="1"/>
</dbReference>
<accession>A0A178ZC72</accession>
<dbReference type="PANTHER" id="PTHR30344:SF1">
    <property type="entry name" value="6-PHOSPHOGLUCONOLACTONASE"/>
    <property type="match status" value="1"/>
</dbReference>
<dbReference type="Gene3D" id="2.130.10.10">
    <property type="entry name" value="YVTN repeat-like/Quinoprotein amine dehydrogenase"/>
    <property type="match status" value="1"/>
</dbReference>
<reference evidence="2 3" key="1">
    <citation type="submission" date="2016-04" db="EMBL/GenBank/DDBJ databases">
        <title>Draft genome of Fonsecaea erecta CBS 125763.</title>
        <authorList>
            <person name="Weiss V.A."/>
            <person name="Vicente V.A."/>
            <person name="Raittz R.T."/>
            <person name="Moreno L.F."/>
            <person name="De Souza E.M."/>
            <person name="Pedrosa F.O."/>
            <person name="Steffens M.B."/>
            <person name="Faoro H."/>
            <person name="Tadra-Sfeir M.Z."/>
            <person name="Najafzadeh M.J."/>
            <person name="Felipe M.S."/>
            <person name="Teixeira M."/>
            <person name="Sun J."/>
            <person name="Xi L."/>
            <person name="Gomes R."/>
            <person name="De Azevedo C.M."/>
            <person name="Salgado C.G."/>
            <person name="Da Silva M.B."/>
            <person name="Nascimento M.F."/>
            <person name="Queiroz-Telles F."/>
            <person name="Attili D.S."/>
            <person name="Gorbushina A."/>
        </authorList>
    </citation>
    <scope>NUCLEOTIDE SEQUENCE [LARGE SCALE GENOMIC DNA]</scope>
    <source>
        <strain evidence="2 3">CBS 125763</strain>
    </source>
</reference>
<dbReference type="InterPro" id="IPR050282">
    <property type="entry name" value="Cycloisomerase_2"/>
</dbReference>